<dbReference type="RefSeq" id="WP_269608540.1">
    <property type="nucleotide sequence ID" value="NZ_JAPWIJ010000018.1"/>
</dbReference>
<feature type="compositionally biased region" description="Basic and acidic residues" evidence="3">
    <location>
        <begin position="892"/>
        <end position="907"/>
    </location>
</feature>
<dbReference type="InterPro" id="IPR027417">
    <property type="entry name" value="P-loop_NTPase"/>
</dbReference>
<proteinExistence type="inferred from homology"/>
<dbReference type="SMART" id="SM00862">
    <property type="entry name" value="Trans_reg_C"/>
    <property type="match status" value="1"/>
</dbReference>
<feature type="domain" description="Bacterial transcriptional activator" evidence="5">
    <location>
        <begin position="111"/>
        <end position="247"/>
    </location>
</feature>
<dbReference type="PANTHER" id="PTHR47691">
    <property type="entry name" value="REGULATOR-RELATED"/>
    <property type="match status" value="1"/>
</dbReference>
<evidence type="ECO:0000259" key="5">
    <source>
        <dbReference type="SMART" id="SM01043"/>
    </source>
</evidence>
<evidence type="ECO:0000313" key="6">
    <source>
        <dbReference type="EMBL" id="MCZ4522100.1"/>
    </source>
</evidence>
<dbReference type="Gene3D" id="1.10.10.10">
    <property type="entry name" value="Winged helix-like DNA-binding domain superfamily/Winged helix DNA-binding domain"/>
    <property type="match status" value="1"/>
</dbReference>
<dbReference type="InterPro" id="IPR001867">
    <property type="entry name" value="OmpR/PhoB-type_DNA-bd"/>
</dbReference>
<dbReference type="EMBL" id="JAPWIJ010000018">
    <property type="protein sequence ID" value="MCZ4522100.1"/>
    <property type="molecule type" value="Genomic_DNA"/>
</dbReference>
<evidence type="ECO:0000256" key="3">
    <source>
        <dbReference type="SAM" id="MobiDB-lite"/>
    </source>
</evidence>
<dbReference type="Gene3D" id="1.25.40.10">
    <property type="entry name" value="Tetratricopeptide repeat domain"/>
    <property type="match status" value="2"/>
</dbReference>
<dbReference type="Pfam" id="PF13401">
    <property type="entry name" value="AAA_22"/>
    <property type="match status" value="1"/>
</dbReference>
<dbReference type="InterPro" id="IPR016032">
    <property type="entry name" value="Sig_transdc_resp-reg_C-effctor"/>
</dbReference>
<dbReference type="InterPro" id="IPR049945">
    <property type="entry name" value="AAA_22"/>
</dbReference>
<dbReference type="SUPFAM" id="SSF52540">
    <property type="entry name" value="P-loop containing nucleoside triphosphate hydrolases"/>
    <property type="match status" value="1"/>
</dbReference>
<feature type="region of interest" description="Disordered" evidence="3">
    <location>
        <begin position="879"/>
        <end position="911"/>
    </location>
</feature>
<keyword evidence="2" id="KW-0238">DNA-binding</keyword>
<dbReference type="InterPro" id="IPR036388">
    <property type="entry name" value="WH-like_DNA-bd_sf"/>
</dbReference>
<evidence type="ECO:0000256" key="1">
    <source>
        <dbReference type="ARBA" id="ARBA00005820"/>
    </source>
</evidence>
<dbReference type="Pfam" id="PF00486">
    <property type="entry name" value="Trans_reg_C"/>
    <property type="match status" value="1"/>
</dbReference>
<dbReference type="InterPro" id="IPR058852">
    <property type="entry name" value="HTH_77"/>
</dbReference>
<gene>
    <name evidence="6" type="ORF">O4220_26565</name>
</gene>
<dbReference type="SMART" id="SM01043">
    <property type="entry name" value="BTAD"/>
    <property type="match status" value="1"/>
</dbReference>
<dbReference type="PANTHER" id="PTHR47691:SF3">
    <property type="entry name" value="HTH-TYPE TRANSCRIPTIONAL REGULATOR RV0890C-RELATED"/>
    <property type="match status" value="1"/>
</dbReference>
<dbReference type="InterPro" id="IPR011990">
    <property type="entry name" value="TPR-like_helical_dom_sf"/>
</dbReference>
<comment type="caution">
    <text evidence="6">The sequence shown here is derived from an EMBL/GenBank/DDBJ whole genome shotgun (WGS) entry which is preliminary data.</text>
</comment>
<sequence>MPNDIAYPETTHLTAEPPVVGILGVVTTVIDGSSVPVSGTRAQALLVALALDPGRARSSQVLIEELWPGEPPRSPKNALQTQISRLRSALPRGALESGPGGYRLVLSTEDTDLGQARALLRGAEGHLAEEHFQDALDLVVEALDLWRGEPIDSVRVEADKVGTALKSLRVAALLGLRRFGDALPHAQARAAEDPADEQAAADLMRALHGVGRPNDALTVFAELRSDLAERLGADPSPATTALNAEILGHDAPKVLQTIGLRAAPNALIGRGDDIDAIEELLRTSRVTTVLGPGGAGKTRIAHALGHRAADSMPVAFVELASLRSGEDVASAIGATLGLTEADFTVGSLQVARVHSIHERLVDVFSTRRGLLILDNCEHVIDEVAAVVDELVAATDLVTVLATSRSPMGSTAESVFPLPSLGILGPNSPATELFCIRARAVRPSVRLEPDAVAALCRTLDGLPLAIELAAARVKSMSVEDIGSRLHKRFALLRSTDRTRPERHRTLHAVIDWSWNLLDATERATLRRLCRFPAGFDLDAARTVAEWSEVEDVSFALDGLVNQSMVTVAETSTGVRYHMLETVREYGEEQLDASGEKEQVSLRLRAWSTAVSTRISAGYAGGRPAEMVLLLEAEHDNLLSMMRHSFAHDVSEHVCTLFSVLGYFWAMRGAHSEVLNWADRVQSSIRRGIAETPDDNAVMCMLVLAAHFAYGRQLRRVARVRVDLRKLLRHRTDISPGLRFNAEVLVHHIGGRGLARKLALATRSEFDDVRCNSYVVRAMLAQNSGRLHESIRDGERALAIARSRGDLWAVGSTSQTLASSYGLAGDQATAAEYYRTSADVMWAMHAYEESMQTRTFLAMALIGAGRVDEGRALVEELASGGMAQDWSPGNSGDTADRGPAHDSGARWDRAQQQSTSASLTAARAAADVEDGHVERGLAQFREALAIGGWPSQDASDPFMTILVCAAVGAHVLHGRAVEMREAVGELVRTPWNALVPGGFYDIPMLGAVACAVGSFEVQCGDRERGVRLLAASDRAVGRQDFPSMRIDRHVAAARAIVGDPTVDAGIARAAGITRHAALQEILSSLPVS</sequence>
<protein>
    <submittedName>
        <fullName evidence="6">BTAD domain-containing putative transcriptional regulator</fullName>
    </submittedName>
</protein>
<evidence type="ECO:0000259" key="4">
    <source>
        <dbReference type="SMART" id="SM00862"/>
    </source>
</evidence>
<comment type="similarity">
    <text evidence="1">Belongs to the AfsR/DnrI/RedD regulatory family.</text>
</comment>
<accession>A0ABT4MP57</accession>
<dbReference type="InterPro" id="IPR005158">
    <property type="entry name" value="BTAD"/>
</dbReference>
<dbReference type="SUPFAM" id="SSF46894">
    <property type="entry name" value="C-terminal effector domain of the bipartite response regulators"/>
    <property type="match status" value="1"/>
</dbReference>
<dbReference type="Pfam" id="PF25872">
    <property type="entry name" value="HTH_77"/>
    <property type="match status" value="1"/>
</dbReference>
<dbReference type="Proteomes" id="UP001081071">
    <property type="component" value="Unassembled WGS sequence"/>
</dbReference>
<reference evidence="6" key="1">
    <citation type="submission" date="2022-12" db="EMBL/GenBank/DDBJ databases">
        <authorList>
            <person name="Krivoruchko A.V."/>
            <person name="Elkin A."/>
        </authorList>
    </citation>
    <scope>NUCLEOTIDE SEQUENCE</scope>
    <source>
        <strain evidence="6">IEGM 1391</strain>
    </source>
</reference>
<evidence type="ECO:0000313" key="7">
    <source>
        <dbReference type="Proteomes" id="UP001081071"/>
    </source>
</evidence>
<dbReference type="Pfam" id="PF03704">
    <property type="entry name" value="BTAD"/>
    <property type="match status" value="1"/>
</dbReference>
<dbReference type="Gene3D" id="3.40.50.300">
    <property type="entry name" value="P-loop containing nucleotide triphosphate hydrolases"/>
    <property type="match status" value="1"/>
</dbReference>
<name>A0ABT4MP57_9NOCA</name>
<dbReference type="SUPFAM" id="SSF48452">
    <property type="entry name" value="TPR-like"/>
    <property type="match status" value="2"/>
</dbReference>
<dbReference type="CDD" id="cd15831">
    <property type="entry name" value="BTAD"/>
    <property type="match status" value="1"/>
</dbReference>
<feature type="domain" description="OmpR/PhoB-type" evidence="4">
    <location>
        <begin position="34"/>
        <end position="104"/>
    </location>
</feature>
<evidence type="ECO:0000256" key="2">
    <source>
        <dbReference type="ARBA" id="ARBA00023125"/>
    </source>
</evidence>
<keyword evidence="7" id="KW-1185">Reference proteome</keyword>
<organism evidence="6 7">
    <name type="scientific">Rhodococcus ruber</name>
    <dbReference type="NCBI Taxonomy" id="1830"/>
    <lineage>
        <taxon>Bacteria</taxon>
        <taxon>Bacillati</taxon>
        <taxon>Actinomycetota</taxon>
        <taxon>Actinomycetes</taxon>
        <taxon>Mycobacteriales</taxon>
        <taxon>Nocardiaceae</taxon>
        <taxon>Rhodococcus</taxon>
    </lineage>
</organism>